<organism evidence="1 2">
    <name type="scientific">Stenotrophomonas cyclobalanopsidis</name>
    <dbReference type="NCBI Taxonomy" id="2771362"/>
    <lineage>
        <taxon>Bacteria</taxon>
        <taxon>Pseudomonadati</taxon>
        <taxon>Pseudomonadota</taxon>
        <taxon>Gammaproteobacteria</taxon>
        <taxon>Lysobacterales</taxon>
        <taxon>Lysobacteraceae</taxon>
        <taxon>Stenotrophomonas</taxon>
    </lineage>
</organism>
<dbReference type="Proteomes" id="UP000326367">
    <property type="component" value="Unassembled WGS sequence"/>
</dbReference>
<gene>
    <name evidence="1" type="ORF">FJU31_01825</name>
</gene>
<reference evidence="1 2" key="1">
    <citation type="journal article" date="2020" name="Antonie Van Leeuwenhoek">
        <title>Stenotrophomonas cyclobalanopsidis sp. nov., isolated from the leaf spot disease of Cyclobalanopsis patelliformis.</title>
        <authorList>
            <person name="Bian D.R."/>
            <person name="Xue H."/>
            <person name="Piao C.G."/>
            <person name="Li Y."/>
        </authorList>
    </citation>
    <scope>NUCLEOTIDE SEQUENCE [LARGE SCALE GENOMIC DNA]</scope>
    <source>
        <strain evidence="1 2">TPQG1-4</strain>
    </source>
</reference>
<comment type="caution">
    <text evidence="1">The sequence shown here is derived from an EMBL/GenBank/DDBJ whole genome shotgun (WGS) entry which is preliminary data.</text>
</comment>
<name>A0ABQ6T4N7_9GAMM</name>
<evidence type="ECO:0008006" key="3">
    <source>
        <dbReference type="Google" id="ProtNLM"/>
    </source>
</evidence>
<protein>
    <recommendedName>
        <fullName evidence="3">Alpha/beta hydrolase</fullName>
    </recommendedName>
</protein>
<proteinExistence type="predicted"/>
<dbReference type="EMBL" id="VYKI01000002">
    <property type="protein sequence ID" value="KAA9003635.1"/>
    <property type="molecule type" value="Genomic_DNA"/>
</dbReference>
<dbReference type="RefSeq" id="WP_150453270.1">
    <property type="nucleotide sequence ID" value="NZ_VYKI01000002.1"/>
</dbReference>
<accession>A0ABQ6T4N7</accession>
<evidence type="ECO:0000313" key="1">
    <source>
        <dbReference type="EMBL" id="KAA9003635.1"/>
    </source>
</evidence>
<keyword evidence="2" id="KW-1185">Reference proteome</keyword>
<sequence>MPTPAPQLQLAFLTGQSDPARCALSPLQRAFGDALLAPGRVLYPCNFPYDAATPEHRPAARLAASWHNSRHYLRSRQQGFAATHAPALAQLLDAAPHTLLLVGSCGLELLANLALPPALAQRCSVLAYGPVARRAPAVAHLQILVGRQDWISRLGWRGARQWVDSGHLDYLQQPDVLAIARDLAARLQQEHA</sequence>
<evidence type="ECO:0000313" key="2">
    <source>
        <dbReference type="Proteomes" id="UP000326367"/>
    </source>
</evidence>